<name>A0A4R3XYC6_9PROT</name>
<dbReference type="InterPro" id="IPR002323">
    <property type="entry name" value="Cyt_CIE"/>
</dbReference>
<proteinExistence type="predicted"/>
<dbReference type="Pfam" id="PF13442">
    <property type="entry name" value="Cytochrome_CBB3"/>
    <property type="match status" value="1"/>
</dbReference>
<keyword evidence="8" id="KW-0472">Membrane</keyword>
<dbReference type="SUPFAM" id="SSF46626">
    <property type="entry name" value="Cytochrome c"/>
    <property type="match status" value="1"/>
</dbReference>
<evidence type="ECO:0000313" key="11">
    <source>
        <dbReference type="Proteomes" id="UP000295367"/>
    </source>
</evidence>
<feature type="domain" description="Cytochrome c" evidence="9">
    <location>
        <begin position="77"/>
        <end position="157"/>
    </location>
</feature>
<dbReference type="PROSITE" id="PS51007">
    <property type="entry name" value="CYTC"/>
    <property type="match status" value="1"/>
</dbReference>
<feature type="compositionally biased region" description="Low complexity" evidence="7">
    <location>
        <begin position="163"/>
        <end position="184"/>
    </location>
</feature>
<evidence type="ECO:0000256" key="8">
    <source>
        <dbReference type="SAM" id="Phobius"/>
    </source>
</evidence>
<comment type="caution">
    <text evidence="10">The sequence shown here is derived from an EMBL/GenBank/DDBJ whole genome shotgun (WGS) entry which is preliminary data.</text>
</comment>
<feature type="transmembrane region" description="Helical" evidence="8">
    <location>
        <begin position="16"/>
        <end position="39"/>
    </location>
</feature>
<evidence type="ECO:0000256" key="4">
    <source>
        <dbReference type="ARBA" id="ARBA00022982"/>
    </source>
</evidence>
<feature type="region of interest" description="Disordered" evidence="7">
    <location>
        <begin position="162"/>
        <end position="184"/>
    </location>
</feature>
<gene>
    <name evidence="10" type="ORF">EDC63_11659</name>
</gene>
<accession>A0A4R3XYC6</accession>
<protein>
    <submittedName>
        <fullName evidence="10">Cytochrome c5</fullName>
    </submittedName>
</protein>
<evidence type="ECO:0000313" key="10">
    <source>
        <dbReference type="EMBL" id="TCV83308.1"/>
    </source>
</evidence>
<keyword evidence="8" id="KW-1133">Transmembrane helix</keyword>
<keyword evidence="4" id="KW-0249">Electron transport</keyword>
<evidence type="ECO:0000256" key="2">
    <source>
        <dbReference type="ARBA" id="ARBA00022617"/>
    </source>
</evidence>
<dbReference type="PRINTS" id="PR00607">
    <property type="entry name" value="CYTCHROMECIE"/>
</dbReference>
<keyword evidence="5 6" id="KW-0408">Iron</keyword>
<keyword evidence="8" id="KW-0812">Transmembrane</keyword>
<dbReference type="EMBL" id="SMCO01000016">
    <property type="protein sequence ID" value="TCV83308.1"/>
    <property type="molecule type" value="Genomic_DNA"/>
</dbReference>
<dbReference type="PANTHER" id="PTHR40942">
    <property type="match status" value="1"/>
</dbReference>
<dbReference type="GO" id="GO:0005506">
    <property type="term" value="F:iron ion binding"/>
    <property type="evidence" value="ECO:0007669"/>
    <property type="project" value="InterPro"/>
</dbReference>
<dbReference type="InterPro" id="IPR036909">
    <property type="entry name" value="Cyt_c-like_dom_sf"/>
</dbReference>
<dbReference type="Proteomes" id="UP000295367">
    <property type="component" value="Unassembled WGS sequence"/>
</dbReference>
<evidence type="ECO:0000256" key="6">
    <source>
        <dbReference type="PROSITE-ProRule" id="PRU00433"/>
    </source>
</evidence>
<evidence type="ECO:0000256" key="1">
    <source>
        <dbReference type="ARBA" id="ARBA00022448"/>
    </source>
</evidence>
<dbReference type="AlphaFoldDB" id="A0A4R3XYC6"/>
<dbReference type="RefSeq" id="WP_124947149.1">
    <property type="nucleotide sequence ID" value="NZ_BHVT01000065.1"/>
</dbReference>
<dbReference type="GO" id="GO:0009055">
    <property type="term" value="F:electron transfer activity"/>
    <property type="evidence" value="ECO:0007669"/>
    <property type="project" value="InterPro"/>
</dbReference>
<dbReference type="OrthoDB" id="9814708at2"/>
<organism evidence="10 11">
    <name type="scientific">Sulfurirhabdus autotrophica</name>
    <dbReference type="NCBI Taxonomy" id="1706046"/>
    <lineage>
        <taxon>Bacteria</taxon>
        <taxon>Pseudomonadati</taxon>
        <taxon>Pseudomonadota</taxon>
        <taxon>Betaproteobacteria</taxon>
        <taxon>Nitrosomonadales</taxon>
        <taxon>Sulfuricellaceae</taxon>
        <taxon>Sulfurirhabdus</taxon>
    </lineage>
</organism>
<keyword evidence="2 6" id="KW-0349">Heme</keyword>
<evidence type="ECO:0000256" key="5">
    <source>
        <dbReference type="ARBA" id="ARBA00023004"/>
    </source>
</evidence>
<keyword evidence="11" id="KW-1185">Reference proteome</keyword>
<keyword evidence="1" id="KW-0813">Transport</keyword>
<evidence type="ECO:0000256" key="3">
    <source>
        <dbReference type="ARBA" id="ARBA00022723"/>
    </source>
</evidence>
<evidence type="ECO:0000259" key="9">
    <source>
        <dbReference type="PROSITE" id="PS51007"/>
    </source>
</evidence>
<dbReference type="GO" id="GO:0020037">
    <property type="term" value="F:heme binding"/>
    <property type="evidence" value="ECO:0007669"/>
    <property type="project" value="InterPro"/>
</dbReference>
<sequence length="184" mass="18932">MSEQNVGMTKTTPQQVIIATLAGLFAPLLAIFLVIQLVLGIQSGHSNKVTADTSDTAVIERIKPVGEVKVVDANAPKVEKSGEEVFNAVCTACHTPGALGAPKYGNKGDWGPRIAQGYQTLIKHAIEGIRQMPARGGDAELSDTEMARAVAYMANSAGAKFTAPEPAAAPAPAAAAAPADAAKK</sequence>
<dbReference type="InterPro" id="IPR009056">
    <property type="entry name" value="Cyt_c-like_dom"/>
</dbReference>
<evidence type="ECO:0000256" key="7">
    <source>
        <dbReference type="SAM" id="MobiDB-lite"/>
    </source>
</evidence>
<dbReference type="Gene3D" id="1.10.760.10">
    <property type="entry name" value="Cytochrome c-like domain"/>
    <property type="match status" value="1"/>
</dbReference>
<reference evidence="10 11" key="1">
    <citation type="submission" date="2019-03" db="EMBL/GenBank/DDBJ databases">
        <title>Genomic Encyclopedia of Type Strains, Phase IV (KMG-IV): sequencing the most valuable type-strain genomes for metagenomic binning, comparative biology and taxonomic classification.</title>
        <authorList>
            <person name="Goeker M."/>
        </authorList>
    </citation>
    <scope>NUCLEOTIDE SEQUENCE [LARGE SCALE GENOMIC DNA]</scope>
    <source>
        <strain evidence="10 11">DSM 100309</strain>
    </source>
</reference>
<dbReference type="PANTHER" id="PTHR40942:SF4">
    <property type="entry name" value="CYTOCHROME C5"/>
    <property type="match status" value="1"/>
</dbReference>
<keyword evidence="3 6" id="KW-0479">Metal-binding</keyword>